<reference evidence="6 7" key="1">
    <citation type="journal article" date="2020" name="G3 (Bethesda)">
        <title>Improved Reference Genome for Cyclotella cryptica CCMP332, a Model for Cell Wall Morphogenesis, Salinity Adaptation, and Lipid Production in Diatoms (Bacillariophyta).</title>
        <authorList>
            <person name="Roberts W.R."/>
            <person name="Downey K.M."/>
            <person name="Ruck E.C."/>
            <person name="Traller J.C."/>
            <person name="Alverson A.J."/>
        </authorList>
    </citation>
    <scope>NUCLEOTIDE SEQUENCE [LARGE SCALE GENOMIC DNA]</scope>
    <source>
        <strain evidence="6 7">CCMP332</strain>
    </source>
</reference>
<proteinExistence type="inferred from homology"/>
<dbReference type="AlphaFoldDB" id="A0ABD3QDB0"/>
<keyword evidence="2" id="KW-0521">NADP</keyword>
<sequence>MIEHVVTMADTVLTTLQNYKEDPLPAALVAIGGAVVLKFAWGLLNNIYKYFFRPSPKLYKLGKYAVITGATDGIGKAYAFALAKRGMSLILISRTESKLQDVAKEIDAKNYKGIEKTKYIVCDYSKFDEQTRARVQKELEGLDIGVLVNNVGQSYRYPRFFHELPNDEIAALIEMNINSTVWMTKFVIDGMVQRKKGHILNLSSASAEYTMPLLAEYAAAKMFVERFSESLDAEYRAKGITVQCQVPFYVATKLAKMRKSLMVPTADEYAKMSMMWIGHSGVVSPYWLHAVQGWVMANLPSFIVDRQVMNMHLGIRKRGMKKDERLAAEGKKE</sequence>
<accession>A0ABD3QDB0</accession>
<evidence type="ECO:0000256" key="1">
    <source>
        <dbReference type="ARBA" id="ARBA00006484"/>
    </source>
</evidence>
<evidence type="ECO:0000313" key="7">
    <source>
        <dbReference type="Proteomes" id="UP001516023"/>
    </source>
</evidence>
<dbReference type="InterPro" id="IPR051019">
    <property type="entry name" value="VLCFA-Steroid_DH"/>
</dbReference>
<gene>
    <name evidence="6" type="ORF">HJC23_012368</name>
</gene>
<keyword evidence="5" id="KW-0472">Membrane</keyword>
<keyword evidence="5" id="KW-0812">Transmembrane</keyword>
<protein>
    <submittedName>
        <fullName evidence="6">Uncharacterized protein</fullName>
    </submittedName>
</protein>
<dbReference type="EMBL" id="JABMIG020000049">
    <property type="protein sequence ID" value="KAL3798077.1"/>
    <property type="molecule type" value="Genomic_DNA"/>
</dbReference>
<keyword evidence="7" id="KW-1185">Reference proteome</keyword>
<evidence type="ECO:0000256" key="3">
    <source>
        <dbReference type="ARBA" id="ARBA00023002"/>
    </source>
</evidence>
<dbReference type="Gene3D" id="3.40.50.720">
    <property type="entry name" value="NAD(P)-binding Rossmann-like Domain"/>
    <property type="match status" value="1"/>
</dbReference>
<dbReference type="PRINTS" id="PR00080">
    <property type="entry name" value="SDRFAMILY"/>
</dbReference>
<name>A0ABD3QDB0_9STRA</name>
<dbReference type="InterPro" id="IPR036291">
    <property type="entry name" value="NAD(P)-bd_dom_sf"/>
</dbReference>
<dbReference type="GO" id="GO:0016491">
    <property type="term" value="F:oxidoreductase activity"/>
    <property type="evidence" value="ECO:0007669"/>
    <property type="project" value="UniProtKB-KW"/>
</dbReference>
<organism evidence="6 7">
    <name type="scientific">Cyclotella cryptica</name>
    <dbReference type="NCBI Taxonomy" id="29204"/>
    <lineage>
        <taxon>Eukaryota</taxon>
        <taxon>Sar</taxon>
        <taxon>Stramenopiles</taxon>
        <taxon>Ochrophyta</taxon>
        <taxon>Bacillariophyta</taxon>
        <taxon>Coscinodiscophyceae</taxon>
        <taxon>Thalassiosirophycidae</taxon>
        <taxon>Stephanodiscales</taxon>
        <taxon>Stephanodiscaceae</taxon>
        <taxon>Cyclotella</taxon>
    </lineage>
</organism>
<keyword evidence="5" id="KW-1133">Transmembrane helix</keyword>
<dbReference type="PIRSF" id="PIRSF000126">
    <property type="entry name" value="11-beta-HSD1"/>
    <property type="match status" value="1"/>
</dbReference>
<evidence type="ECO:0000256" key="2">
    <source>
        <dbReference type="ARBA" id="ARBA00022857"/>
    </source>
</evidence>
<feature type="transmembrane region" description="Helical" evidence="5">
    <location>
        <begin position="24"/>
        <end position="44"/>
    </location>
</feature>
<dbReference type="PANTHER" id="PTHR43899:SF13">
    <property type="entry name" value="RH59310P"/>
    <property type="match status" value="1"/>
</dbReference>
<dbReference type="PRINTS" id="PR00081">
    <property type="entry name" value="GDHRDH"/>
</dbReference>
<dbReference type="InterPro" id="IPR002347">
    <property type="entry name" value="SDR_fam"/>
</dbReference>
<evidence type="ECO:0000313" key="6">
    <source>
        <dbReference type="EMBL" id="KAL3798077.1"/>
    </source>
</evidence>
<dbReference type="SUPFAM" id="SSF51735">
    <property type="entry name" value="NAD(P)-binding Rossmann-fold domains"/>
    <property type="match status" value="1"/>
</dbReference>
<dbReference type="Pfam" id="PF00106">
    <property type="entry name" value="adh_short"/>
    <property type="match status" value="1"/>
</dbReference>
<evidence type="ECO:0000256" key="5">
    <source>
        <dbReference type="SAM" id="Phobius"/>
    </source>
</evidence>
<dbReference type="PANTHER" id="PTHR43899">
    <property type="entry name" value="RH59310P"/>
    <property type="match status" value="1"/>
</dbReference>
<evidence type="ECO:0000256" key="4">
    <source>
        <dbReference type="RuleBase" id="RU000363"/>
    </source>
</evidence>
<keyword evidence="3" id="KW-0560">Oxidoreductase</keyword>
<dbReference type="FunFam" id="3.40.50.720:FF:000137">
    <property type="entry name" value="Hydroxysteroid (17-beta) dehydrogenase 3"/>
    <property type="match status" value="1"/>
</dbReference>
<comment type="caution">
    <text evidence="6">The sequence shown here is derived from an EMBL/GenBank/DDBJ whole genome shotgun (WGS) entry which is preliminary data.</text>
</comment>
<dbReference type="Proteomes" id="UP001516023">
    <property type="component" value="Unassembled WGS sequence"/>
</dbReference>
<comment type="similarity">
    <text evidence="1 4">Belongs to the short-chain dehydrogenases/reductases (SDR) family.</text>
</comment>
<dbReference type="CDD" id="cd05356">
    <property type="entry name" value="17beta-HSD1_like_SDR_c"/>
    <property type="match status" value="1"/>
</dbReference>